<dbReference type="KEGG" id="gsh:117346688"/>
<dbReference type="PANTHER" id="PTHR47160:SF10">
    <property type="entry name" value="MULE TRANSPOSASE DOMAIN-CONTAINING PROTEIN"/>
    <property type="match status" value="1"/>
</dbReference>
<organism evidence="2 3">
    <name type="scientific">Geotrypetes seraphini</name>
    <name type="common">Gaboon caecilian</name>
    <name type="synonym">Caecilia seraphini</name>
    <dbReference type="NCBI Taxonomy" id="260995"/>
    <lineage>
        <taxon>Eukaryota</taxon>
        <taxon>Metazoa</taxon>
        <taxon>Chordata</taxon>
        <taxon>Craniata</taxon>
        <taxon>Vertebrata</taxon>
        <taxon>Euteleostomi</taxon>
        <taxon>Amphibia</taxon>
        <taxon>Gymnophiona</taxon>
        <taxon>Geotrypetes</taxon>
    </lineage>
</organism>
<dbReference type="AlphaFoldDB" id="A0A6P8NA38"/>
<evidence type="ECO:0000313" key="2">
    <source>
        <dbReference type="Proteomes" id="UP000515159"/>
    </source>
</evidence>
<evidence type="ECO:0000313" key="4">
    <source>
        <dbReference type="RefSeq" id="XP_033772562.1"/>
    </source>
</evidence>
<dbReference type="Gene3D" id="2.20.25.240">
    <property type="match status" value="1"/>
</dbReference>
<name>A0A6P8NA38_GEOSA</name>
<accession>A0A6P8NA38</accession>
<dbReference type="OrthoDB" id="6931832at2759"/>
<gene>
    <name evidence="3 4 5" type="primary">LOC117346688</name>
</gene>
<dbReference type="Proteomes" id="UP000515159">
    <property type="component" value="Chromosome 1"/>
</dbReference>
<protein>
    <submittedName>
        <fullName evidence="3 4">Uncharacterized protein LOC117346688</fullName>
    </submittedName>
</protein>
<dbReference type="RefSeq" id="XP_033772562.1">
    <property type="nucleotide sequence ID" value="XM_033916671.1"/>
</dbReference>
<evidence type="ECO:0000313" key="3">
    <source>
        <dbReference type="RefSeq" id="XP_033772552.1"/>
    </source>
</evidence>
<dbReference type="Pfam" id="PF10551">
    <property type="entry name" value="MULE"/>
    <property type="match status" value="1"/>
</dbReference>
<sequence length="460" mass="53335">MEVITSQRGREHWVNEGYRYRRDRVMADGSTSWRCVRRDCVGRRKRLVDGSSVEITAHVHAPNNARIEADRMMGDIRERAVVTVERPRQIIHGTTAGTSLEAATLLPAYTSMQRTVNRKRNAGHLAMGNPRCIRDIQIPEPLQRSTRGEQLLLWDSGENDERRIFIFTTESNLEVLEQHGHWFMDGTFKVAPHLFVQVFTIHAFVDNRALPMVYVLLNSKREEDYERVLRKLLETRNTLAPLTILMDFERASLQAARTVFPNATVSGCLFHLGQSLWRRIQHEGLTASYRDEERVRMFTKMLLALSFVPVDDVAECFQTLEESRPDELTLVYDYWEDNYIGRLRPNGRRVPPFPIPLWNMRSRVEDGLPRTNNSVEGWHHAFQSSVACHHPTIFKLLEHIQREQDHTEQLLARFQAGNRAPPSSKSTYVRVTQRLTTLLPTYGQTPLFQYLRGIAHNLEL</sequence>
<dbReference type="RefSeq" id="XP_033772552.1">
    <property type="nucleotide sequence ID" value="XM_033916661.1"/>
</dbReference>
<evidence type="ECO:0000313" key="5">
    <source>
        <dbReference type="RefSeq" id="XP_033772572.1"/>
    </source>
</evidence>
<proteinExistence type="predicted"/>
<evidence type="ECO:0000259" key="1">
    <source>
        <dbReference type="Pfam" id="PF10551"/>
    </source>
</evidence>
<dbReference type="PANTHER" id="PTHR47160">
    <property type="entry name" value="PUTATIVE-RELATED"/>
    <property type="match status" value="1"/>
</dbReference>
<dbReference type="InterPro" id="IPR018289">
    <property type="entry name" value="MULE_transposase_dom"/>
</dbReference>
<reference evidence="3 4" key="1">
    <citation type="submission" date="2025-04" db="UniProtKB">
        <authorList>
            <consortium name="RefSeq"/>
        </authorList>
    </citation>
    <scope>IDENTIFICATION</scope>
</reference>
<dbReference type="GeneID" id="117346688"/>
<keyword evidence="2" id="KW-1185">Reference proteome</keyword>
<dbReference type="RefSeq" id="XP_033772572.1">
    <property type="nucleotide sequence ID" value="XM_033916681.1"/>
</dbReference>
<feature type="domain" description="MULE transposase" evidence="1">
    <location>
        <begin position="182"/>
        <end position="273"/>
    </location>
</feature>